<accession>A0A246BJA2</accession>
<dbReference type="RefSeq" id="WP_088248939.1">
    <property type="nucleotide sequence ID" value="NZ_BNAM01000012.1"/>
</dbReference>
<keyword evidence="2" id="KW-0472">Membrane</keyword>
<keyword evidence="4" id="KW-1185">Reference proteome</keyword>
<reference evidence="3 4" key="1">
    <citation type="submission" date="2017-05" db="EMBL/GenBank/DDBJ databases">
        <title>De novo genome assembly of Deniococcus indicus strain DR1.</title>
        <authorList>
            <person name="Chauhan D."/>
            <person name="Yennamalli R.M."/>
            <person name="Priyadarshini R."/>
        </authorList>
    </citation>
    <scope>NUCLEOTIDE SEQUENCE [LARGE SCALE GENOMIC DNA]</scope>
    <source>
        <strain evidence="3 4">DR1</strain>
    </source>
</reference>
<evidence type="ECO:0000313" key="4">
    <source>
        <dbReference type="Proteomes" id="UP000197208"/>
    </source>
</evidence>
<evidence type="ECO:0000256" key="2">
    <source>
        <dbReference type="SAM" id="Phobius"/>
    </source>
</evidence>
<name>A0A246BJA2_9DEIO</name>
<keyword evidence="2" id="KW-0812">Transmembrane</keyword>
<gene>
    <name evidence="3" type="ORF">CBQ26_12350</name>
</gene>
<protein>
    <submittedName>
        <fullName evidence="3">Uncharacterized protein</fullName>
    </submittedName>
</protein>
<proteinExistence type="predicted"/>
<feature type="compositionally biased region" description="Polar residues" evidence="1">
    <location>
        <begin position="94"/>
        <end position="103"/>
    </location>
</feature>
<evidence type="ECO:0000313" key="3">
    <source>
        <dbReference type="EMBL" id="OWL95381.1"/>
    </source>
</evidence>
<comment type="caution">
    <text evidence="3">The sequence shown here is derived from an EMBL/GenBank/DDBJ whole genome shotgun (WGS) entry which is preliminary data.</text>
</comment>
<feature type="region of interest" description="Disordered" evidence="1">
    <location>
        <begin position="86"/>
        <end position="126"/>
    </location>
</feature>
<feature type="transmembrane region" description="Helical" evidence="2">
    <location>
        <begin position="54"/>
        <end position="72"/>
    </location>
</feature>
<feature type="transmembrane region" description="Helical" evidence="2">
    <location>
        <begin position="21"/>
        <end position="42"/>
    </location>
</feature>
<keyword evidence="2" id="KW-1133">Transmembrane helix</keyword>
<dbReference type="EMBL" id="NHMK01000017">
    <property type="protein sequence ID" value="OWL95381.1"/>
    <property type="molecule type" value="Genomic_DNA"/>
</dbReference>
<dbReference type="OrthoDB" id="69922at2"/>
<dbReference type="AlphaFoldDB" id="A0A246BJA2"/>
<organism evidence="3 4">
    <name type="scientific">Deinococcus indicus</name>
    <dbReference type="NCBI Taxonomy" id="223556"/>
    <lineage>
        <taxon>Bacteria</taxon>
        <taxon>Thermotogati</taxon>
        <taxon>Deinococcota</taxon>
        <taxon>Deinococci</taxon>
        <taxon>Deinococcales</taxon>
        <taxon>Deinococcaceae</taxon>
        <taxon>Deinococcus</taxon>
    </lineage>
</organism>
<dbReference type="Proteomes" id="UP000197208">
    <property type="component" value="Unassembled WGS sequence"/>
</dbReference>
<evidence type="ECO:0000256" key="1">
    <source>
        <dbReference type="SAM" id="MobiDB-lite"/>
    </source>
</evidence>
<sequence length="126" mass="14249">MKWWGWLTTPDPDPGFTVPKLLKLMVRVMLFALVATLLSTLLQLTPLGPYLNTWWGSLLFVLALYIPLARFMSVDTFVPRRLQARADAARGRSATGQRSASSAQRRKERNRYAGVRKGAPKYGGRR</sequence>